<gene>
    <name evidence="1" type="ORF">PGT21_004851</name>
</gene>
<reference evidence="1 2" key="1">
    <citation type="submission" date="2019-05" db="EMBL/GenBank/DDBJ databases">
        <title>Emergence of the Ug99 lineage of the wheat stem rust pathogen through somatic hybridization.</title>
        <authorList>
            <person name="Li F."/>
            <person name="Upadhyaya N.M."/>
            <person name="Sperschneider J."/>
            <person name="Matny O."/>
            <person name="Nguyen-Phuc H."/>
            <person name="Mago R."/>
            <person name="Raley C."/>
            <person name="Miller M.E."/>
            <person name="Silverstein K.A.T."/>
            <person name="Henningsen E."/>
            <person name="Hirsch C.D."/>
            <person name="Visser B."/>
            <person name="Pretorius Z.A."/>
            <person name="Steffenson B.J."/>
            <person name="Schwessinger B."/>
            <person name="Dodds P.N."/>
            <person name="Figueroa M."/>
        </authorList>
    </citation>
    <scope>NUCLEOTIDE SEQUENCE [LARGE SCALE GENOMIC DNA]</scope>
    <source>
        <strain evidence="1">21-0</strain>
    </source>
</reference>
<comment type="caution">
    <text evidence="1">The sequence shown here is derived from an EMBL/GenBank/DDBJ whole genome shotgun (WGS) entry which is preliminary data.</text>
</comment>
<dbReference type="Proteomes" id="UP000324748">
    <property type="component" value="Unassembled WGS sequence"/>
</dbReference>
<proteinExistence type="predicted"/>
<sequence length="275" mass="32962">MIKTFDMYCFYAFLPIGKLYNIYSIPKDWQFSQFRLFLEEFLEERKKRFFLYSALRELLLMKFVDSNVHLDTSSILQFLDSEFFETLEIYLENKSTPETLEQTQNKTLYYQEIEKLIQNLIQKFQDPNQYSILRIVSFFILEFIGKHYGYEIAPGLKEEMDLVSSSFLFYQEMANIDNHFARSKYFMLVSQKLKQQTYADENQKKKIIEELILKELLGVSSYANILLSKNQHLFTSNYLKENWLQIHKLNIHIAICVQNSIKMEIYKLSHISCFA</sequence>
<accession>A0A5B0N3B2</accession>
<evidence type="ECO:0000313" key="2">
    <source>
        <dbReference type="Proteomes" id="UP000324748"/>
    </source>
</evidence>
<keyword evidence="2" id="KW-1185">Reference proteome</keyword>
<organism evidence="1 2">
    <name type="scientific">Puccinia graminis f. sp. tritici</name>
    <dbReference type="NCBI Taxonomy" id="56615"/>
    <lineage>
        <taxon>Eukaryota</taxon>
        <taxon>Fungi</taxon>
        <taxon>Dikarya</taxon>
        <taxon>Basidiomycota</taxon>
        <taxon>Pucciniomycotina</taxon>
        <taxon>Pucciniomycetes</taxon>
        <taxon>Pucciniales</taxon>
        <taxon>Pucciniaceae</taxon>
        <taxon>Puccinia</taxon>
    </lineage>
</organism>
<dbReference type="AlphaFoldDB" id="A0A5B0N3B2"/>
<name>A0A5B0N3B2_PUCGR</name>
<evidence type="ECO:0000313" key="1">
    <source>
        <dbReference type="EMBL" id="KAA1083711.1"/>
    </source>
</evidence>
<protein>
    <submittedName>
        <fullName evidence="1">Uncharacterized protein</fullName>
    </submittedName>
</protein>
<dbReference type="EMBL" id="VSWC01000118">
    <property type="protein sequence ID" value="KAA1083711.1"/>
    <property type="molecule type" value="Genomic_DNA"/>
</dbReference>